<dbReference type="Pfam" id="PF07980">
    <property type="entry name" value="SusD_RagB"/>
    <property type="match status" value="1"/>
</dbReference>
<reference evidence="8 11" key="2">
    <citation type="submission" date="2020-09" db="EMBL/GenBank/DDBJ databases">
        <authorList>
            <person name="Kittiwongwattana C."/>
        </authorList>
    </citation>
    <scope>NUCLEOTIDE SEQUENCE</scope>
    <source>
        <strain evidence="9 11">1303</strain>
        <strain evidence="8">1310</strain>
    </source>
</reference>
<dbReference type="GO" id="GO:0009279">
    <property type="term" value="C:cell outer membrane"/>
    <property type="evidence" value="ECO:0007669"/>
    <property type="project" value="UniProtKB-SubCell"/>
</dbReference>
<evidence type="ECO:0000313" key="11">
    <source>
        <dbReference type="Proteomes" id="UP000503144"/>
    </source>
</evidence>
<dbReference type="InterPro" id="IPR011990">
    <property type="entry name" value="TPR-like_helical_dom_sf"/>
</dbReference>
<gene>
    <name evidence="9" type="ORF">HF324_16985</name>
    <name evidence="8" type="ORF">HF329_17385</name>
</gene>
<evidence type="ECO:0000256" key="4">
    <source>
        <dbReference type="ARBA" id="ARBA00023136"/>
    </source>
</evidence>
<protein>
    <submittedName>
        <fullName evidence="8">RagB/SusD family nutrient uptake outer membrane protein</fullName>
    </submittedName>
</protein>
<comment type="similarity">
    <text evidence="2">Belongs to the SusD family.</text>
</comment>
<keyword evidence="11" id="KW-1185">Reference proteome</keyword>
<dbReference type="Proteomes" id="UP000503144">
    <property type="component" value="Chromosome"/>
</dbReference>
<dbReference type="PROSITE" id="PS51257">
    <property type="entry name" value="PROKAR_LIPOPROTEIN"/>
    <property type="match status" value="1"/>
</dbReference>
<sequence length="442" mass="50389">MKNIWMIIALITVGGSACNKFLEVKPKGVVIPEKLSDFEGLLNSRTMIFTFPSTLLYCTDDYYGEYNEQERNLQANAYYWRRDIDQNEQTSPAIWGDGYKIVYYANIIINNVLKATESNEQQRRQILAEGLAARAEIYFTMLTAFAKAYNPATASADPGLPLVTATNVTEKIPQRSSVQATLDSLVHDLQLAIPMLPEQSINRYRCTKYAASGMLSRIYLYMGNYAEADRFADSALQARHELLDYNDYKNALDLPEADINPEVLWQRSADDYKVPGEMLYSDTLKTLFHEGDLRYSLLTFEMPDGITRYGTSGFANFGITFPELYLTRAEVAARKGNIPAAMDFVNLLRKARFETDRYVPLTAVTQEEALDIVLAERRREMAFSGQRWMDMKRLDREGRMPAIKRVDRETGAVITILEPNSSHYTFQIPASVRRFNPDMAIN</sequence>
<feature type="domain" description="SusD-like N-terminal" evidence="7">
    <location>
        <begin position="20"/>
        <end position="220"/>
    </location>
</feature>
<evidence type="ECO:0000313" key="10">
    <source>
        <dbReference type="Proteomes" id="UP000502421"/>
    </source>
</evidence>
<evidence type="ECO:0000313" key="9">
    <source>
        <dbReference type="EMBL" id="QJB39458.1"/>
    </source>
</evidence>
<proteinExistence type="inferred from homology"/>
<keyword evidence="4" id="KW-0472">Membrane</keyword>
<dbReference type="InterPro" id="IPR012944">
    <property type="entry name" value="SusD_RagB_dom"/>
</dbReference>
<evidence type="ECO:0000256" key="1">
    <source>
        <dbReference type="ARBA" id="ARBA00004442"/>
    </source>
</evidence>
<evidence type="ECO:0000256" key="2">
    <source>
        <dbReference type="ARBA" id="ARBA00006275"/>
    </source>
</evidence>
<feature type="domain" description="RagB/SusD" evidence="6">
    <location>
        <begin position="323"/>
        <end position="394"/>
    </location>
</feature>
<dbReference type="AlphaFoldDB" id="A0AAE6ZH53"/>
<dbReference type="Pfam" id="PF14322">
    <property type="entry name" value="SusD-like_3"/>
    <property type="match status" value="1"/>
</dbReference>
<evidence type="ECO:0000313" key="8">
    <source>
        <dbReference type="EMBL" id="QJB32993.1"/>
    </source>
</evidence>
<dbReference type="KEGG" id="coy:HF329_17385"/>
<dbReference type="Gene3D" id="1.25.40.390">
    <property type="match status" value="1"/>
</dbReference>
<reference evidence="10" key="1">
    <citation type="submission" date="2020-04" db="EMBL/GenBank/DDBJ databases">
        <authorList>
            <person name="Kittiwongwattana C."/>
        </authorList>
    </citation>
    <scope>NUCLEOTIDE SEQUENCE [LARGE SCALE GENOMIC DNA]</scope>
    <source>
        <strain evidence="10">1310</strain>
    </source>
</reference>
<evidence type="ECO:0000259" key="6">
    <source>
        <dbReference type="Pfam" id="PF07980"/>
    </source>
</evidence>
<keyword evidence="5" id="KW-0998">Cell outer membrane</keyword>
<dbReference type="RefSeq" id="WP_168805722.1">
    <property type="nucleotide sequence ID" value="NZ_CP051204.2"/>
</dbReference>
<evidence type="ECO:0000256" key="3">
    <source>
        <dbReference type="ARBA" id="ARBA00022729"/>
    </source>
</evidence>
<name>A0AAE6ZH53_9BACT</name>
<dbReference type="Proteomes" id="UP000502421">
    <property type="component" value="Chromosome"/>
</dbReference>
<keyword evidence="3" id="KW-0732">Signal</keyword>
<dbReference type="InterPro" id="IPR033985">
    <property type="entry name" value="SusD-like_N"/>
</dbReference>
<dbReference type="EMBL" id="CP051205">
    <property type="protein sequence ID" value="QJB32993.1"/>
    <property type="molecule type" value="Genomic_DNA"/>
</dbReference>
<evidence type="ECO:0000256" key="5">
    <source>
        <dbReference type="ARBA" id="ARBA00023237"/>
    </source>
</evidence>
<dbReference type="EMBL" id="CP051204">
    <property type="protein sequence ID" value="QJB39458.1"/>
    <property type="molecule type" value="Genomic_DNA"/>
</dbReference>
<dbReference type="SUPFAM" id="SSF48452">
    <property type="entry name" value="TPR-like"/>
    <property type="match status" value="1"/>
</dbReference>
<comment type="subcellular location">
    <subcellularLocation>
        <location evidence="1">Cell outer membrane</location>
    </subcellularLocation>
</comment>
<evidence type="ECO:0000259" key="7">
    <source>
        <dbReference type="Pfam" id="PF14322"/>
    </source>
</evidence>
<accession>A0AAE6ZH53</accession>
<organism evidence="8 10">
    <name type="scientific">Chitinophaga oryzae</name>
    <dbReference type="NCBI Taxonomy" id="2725414"/>
    <lineage>
        <taxon>Bacteria</taxon>
        <taxon>Pseudomonadati</taxon>
        <taxon>Bacteroidota</taxon>
        <taxon>Chitinophagia</taxon>
        <taxon>Chitinophagales</taxon>
        <taxon>Chitinophagaceae</taxon>
        <taxon>Chitinophaga</taxon>
    </lineage>
</organism>